<accession>A0A2N2DY69</accession>
<evidence type="ECO:0008006" key="3">
    <source>
        <dbReference type="Google" id="ProtNLM"/>
    </source>
</evidence>
<dbReference type="PROSITE" id="PS51257">
    <property type="entry name" value="PROKAR_LIPOPROTEIN"/>
    <property type="match status" value="1"/>
</dbReference>
<reference evidence="1 2" key="1">
    <citation type="journal article" date="2017" name="ISME J.">
        <title>Potential for microbial H2 and metal transformations associated with novel bacteria and archaea in deep terrestrial subsurface sediments.</title>
        <authorList>
            <person name="Hernsdorf A.W."/>
            <person name="Amano Y."/>
            <person name="Miyakawa K."/>
            <person name="Ise K."/>
            <person name="Suzuki Y."/>
            <person name="Anantharaman K."/>
            <person name="Probst A."/>
            <person name="Burstein D."/>
            <person name="Thomas B.C."/>
            <person name="Banfield J.F."/>
        </authorList>
    </citation>
    <scope>NUCLEOTIDE SEQUENCE [LARGE SCALE GENOMIC DNA]</scope>
    <source>
        <strain evidence="1">HGW-Falkowbacteria-2</strain>
    </source>
</reference>
<dbReference type="EMBL" id="PHAH01000045">
    <property type="protein sequence ID" value="PKM87408.1"/>
    <property type="molecule type" value="Genomic_DNA"/>
</dbReference>
<name>A0A2N2DY69_9BACT</name>
<feature type="non-terminal residue" evidence="1">
    <location>
        <position position="595"/>
    </location>
</feature>
<evidence type="ECO:0000313" key="1">
    <source>
        <dbReference type="EMBL" id="PKM87408.1"/>
    </source>
</evidence>
<proteinExistence type="predicted"/>
<dbReference type="AlphaFoldDB" id="A0A2N2DY69"/>
<dbReference type="Pfam" id="PF09826">
    <property type="entry name" value="Beta_propel"/>
    <property type="match status" value="1"/>
</dbReference>
<dbReference type="PIRSF" id="PIRSF006425">
    <property type="entry name" value="UCP006425_WD40"/>
    <property type="match status" value="1"/>
</dbReference>
<comment type="caution">
    <text evidence="1">The sequence shown here is derived from an EMBL/GenBank/DDBJ whole genome shotgun (WGS) entry which is preliminary data.</text>
</comment>
<dbReference type="Proteomes" id="UP000233325">
    <property type="component" value="Unassembled WGS sequence"/>
</dbReference>
<gene>
    <name evidence="1" type="ORF">CVU83_03040</name>
</gene>
<dbReference type="InterPro" id="IPR019198">
    <property type="entry name" value="Beta_propeller_containing"/>
</dbReference>
<organism evidence="1 2">
    <name type="scientific">Candidatus Falkowbacteria bacterium HGW-Falkowbacteria-2</name>
    <dbReference type="NCBI Taxonomy" id="2013769"/>
    <lineage>
        <taxon>Bacteria</taxon>
        <taxon>Candidatus Falkowiibacteriota</taxon>
    </lineage>
</organism>
<evidence type="ECO:0000313" key="2">
    <source>
        <dbReference type="Proteomes" id="UP000233325"/>
    </source>
</evidence>
<sequence>MTHKAKYLFFLLIFALFLGGCSLPWKKPVENQSLPDPVNAAEEVAGNSGQLKKFASYQELRNFLEAQSVNINQNYGRKEMLMGLDMASAPMRDGAITGEVAATGGTDDYSRTNTQVSGVNEADIIKTDGEYIFALVYNDIYIVKAQPVEQARAVAKLSFNSRPSEFFLDSGRLVVIGNDDQIKETSVYKSFRRHSPYTYVKVFDLADRESPKQIRDLSMEGAYQDSRVIDKRLYLIINNFNSYITNEVVTPRLVDNGKILSNDCSKNDRCFAPDVYYFDIPYDSYNFTSINTLDLSDEEASVKSQTYLLSGAQNLYASAKNIYLSYAQYLDHSDLLLAVMRERLTDKLSVDERERLAKIDGADSVVLSAGEKKQKQLQLFEAFLRARSSEESLVLETDLEDALKQKYEAEAENLERTLIYKFSLGTDQPVYRANGSVPGTALNQFSFDEAENGDFRVATTRSANLGLDGSTESYSNLYVLDGNLKQIGSVERLASGERIYSVRFMGKRAYLVTFKQVDPLFVLDLSDRQSPKLLGELKVPGFSSYLHPYDENTLIGVGKDTEVDAYGNVKTGGLKLSLFDVSDPKNPRELDTYVG</sequence>
<dbReference type="InterPro" id="IPR014441">
    <property type="entry name" value="UCP006425_b-propeller"/>
</dbReference>
<protein>
    <recommendedName>
        <fullName evidence="3">Copper amine oxidase-like N-terminal domain-containing protein</fullName>
    </recommendedName>
</protein>